<gene>
    <name evidence="1" type="ORF">GCM10011495_15260</name>
</gene>
<organism evidence="1 2">
    <name type="scientific">Hymenobacter frigidus</name>
    <dbReference type="NCBI Taxonomy" id="1524095"/>
    <lineage>
        <taxon>Bacteria</taxon>
        <taxon>Pseudomonadati</taxon>
        <taxon>Bacteroidota</taxon>
        <taxon>Cytophagia</taxon>
        <taxon>Cytophagales</taxon>
        <taxon>Hymenobacteraceae</taxon>
        <taxon>Hymenobacter</taxon>
    </lineage>
</organism>
<evidence type="ECO:0000313" key="1">
    <source>
        <dbReference type="EMBL" id="GGH84109.1"/>
    </source>
</evidence>
<accession>A0ABQ2A462</accession>
<comment type="caution">
    <text evidence="1">The sequence shown here is derived from an EMBL/GenBank/DDBJ whole genome shotgun (WGS) entry which is preliminary data.</text>
</comment>
<dbReference type="Proteomes" id="UP000637774">
    <property type="component" value="Unassembled WGS sequence"/>
</dbReference>
<protein>
    <recommendedName>
        <fullName evidence="3">DNA-binding protein</fullName>
    </recommendedName>
</protein>
<reference evidence="2" key="1">
    <citation type="journal article" date="2019" name="Int. J. Syst. Evol. Microbiol.">
        <title>The Global Catalogue of Microorganisms (GCM) 10K type strain sequencing project: providing services to taxonomists for standard genome sequencing and annotation.</title>
        <authorList>
            <consortium name="The Broad Institute Genomics Platform"/>
            <consortium name="The Broad Institute Genome Sequencing Center for Infectious Disease"/>
            <person name="Wu L."/>
            <person name="Ma J."/>
        </authorList>
    </citation>
    <scope>NUCLEOTIDE SEQUENCE [LARGE SCALE GENOMIC DNA]</scope>
    <source>
        <strain evidence="2">CGMCC 1.14966</strain>
    </source>
</reference>
<sequence length="90" mass="10191">MSSRSSGPTDNIKYLPVAQASKKYNVSDSYLYRLSSNGDVTTRRVGKNIQFDANELEEFFNKKTKRSRTAIDADLKRNGVFPTLKGKRNV</sequence>
<evidence type="ECO:0008006" key="3">
    <source>
        <dbReference type="Google" id="ProtNLM"/>
    </source>
</evidence>
<name>A0ABQ2A462_9BACT</name>
<proteinExistence type="predicted"/>
<dbReference type="EMBL" id="BMGY01000011">
    <property type="protein sequence ID" value="GGH84109.1"/>
    <property type="molecule type" value="Genomic_DNA"/>
</dbReference>
<evidence type="ECO:0000313" key="2">
    <source>
        <dbReference type="Proteomes" id="UP000637774"/>
    </source>
</evidence>
<keyword evidence="2" id="KW-1185">Reference proteome</keyword>